<dbReference type="EMBL" id="JACSPN010000012">
    <property type="protein sequence ID" value="MBE7700688.1"/>
    <property type="molecule type" value="Genomic_DNA"/>
</dbReference>
<feature type="compositionally biased region" description="Pro residues" evidence="7">
    <location>
        <begin position="848"/>
        <end position="862"/>
    </location>
</feature>
<sequence length="880" mass="96770">MESRRAADPAHLLVGVVLGADPATVATFLAGIEPDLEGLGDRARVLLVSSDAEVRALATRWAAAHAPTVELVDGPDDLIEGRNAVLTAPLPTGWPAAQTWVHVPDVRDLPLPGAWKRYLEGATAFPEAAVLRGVSAEDAGSEALHLVDLRRQPELAPTLLRDSAVRADLLGSAGPRLDARLAAGFADARLLAGALRAASAPTVAWVPGAAYVFGERDDELTGGRSSFADPRRFVESLRDGHLVVLGDDAPPWAQHMVLSDLQWYFRADEALSGQMNAEMHHLSTEFHALLSQVCARLSTDVLDEAQVPPVRRAAIEHGLRGRTWHEETALLEARDRPRRLVRLAYLFTGDLPAEEVLVDGAPSRPRWAKTRSHAYAGRTLVSERILWVQHGQDVRLELDGATVRVARTRPREPRRRWTAAAVAAAFAPRKEAPSLTPGQQARKLASPSWWREKLVLMLAGTGAVRRRFAGAWVLLDRVESANDNAEHLFAHLRRTRPDHRAFFAVERGTADWKRLRADHGAQVLAYGSLRWKLVCLNATHVLSSQAGPYVSNPEALRPFGRRSWKFVFLQHGVIATDLSRWLNRRTFDLFVTSTPAEFASIAGDGGLYRYTPREVVLTGLPRHDRLVSLDRSGSVRQDRLLLVPSWREYLLVGQADATGRRALREDFEQTHYARAWWGLLRSEELRAFASDHGLRIAFMPHPNIQPYLASLDVPDHVEVLTYAGNDIQEVLVSARVVVTDFSSIVFDTALIRRPMAYYQFDQAEAFGGTHTVRQGYFGYPEDGFGPVVETEEALLAALRDIAQDGFELSPLYQERAAAAFPAPDDGACERVLHAVHELDTPTSDAPVAVPPSPPNRPTPRVPAVPGTGGREAAGRAFGSL</sequence>
<gene>
    <name evidence="8" type="ORF">H9623_10290</name>
</gene>
<dbReference type="InterPro" id="IPR043148">
    <property type="entry name" value="TagF_C"/>
</dbReference>
<name>A0A9D5YYI6_9CELL</name>
<dbReference type="GO" id="GO:0005886">
    <property type="term" value="C:plasma membrane"/>
    <property type="evidence" value="ECO:0007669"/>
    <property type="project" value="UniProtKB-SubCell"/>
</dbReference>
<evidence type="ECO:0000256" key="7">
    <source>
        <dbReference type="SAM" id="MobiDB-lite"/>
    </source>
</evidence>
<comment type="caution">
    <text evidence="8">The sequence shown here is derived from an EMBL/GenBank/DDBJ whole genome shotgun (WGS) entry which is preliminary data.</text>
</comment>
<dbReference type="InterPro" id="IPR051612">
    <property type="entry name" value="Teichoic_Acid_Biosynth"/>
</dbReference>
<evidence type="ECO:0000313" key="9">
    <source>
        <dbReference type="Proteomes" id="UP000822993"/>
    </source>
</evidence>
<keyword evidence="6" id="KW-0472">Membrane</keyword>
<dbReference type="AlphaFoldDB" id="A0A9D5YYI6"/>
<evidence type="ECO:0000256" key="3">
    <source>
        <dbReference type="ARBA" id="ARBA00022475"/>
    </source>
</evidence>
<dbReference type="GO" id="GO:0047355">
    <property type="term" value="F:CDP-glycerol glycerophosphotransferase activity"/>
    <property type="evidence" value="ECO:0007669"/>
    <property type="project" value="InterPro"/>
</dbReference>
<dbReference type="Gene3D" id="3.40.50.12580">
    <property type="match status" value="1"/>
</dbReference>
<evidence type="ECO:0000256" key="6">
    <source>
        <dbReference type="ARBA" id="ARBA00023136"/>
    </source>
</evidence>
<dbReference type="InterPro" id="IPR043149">
    <property type="entry name" value="TagF_N"/>
</dbReference>
<dbReference type="PANTHER" id="PTHR37316">
    <property type="entry name" value="TEICHOIC ACID GLYCEROL-PHOSPHATE PRIMASE"/>
    <property type="match status" value="1"/>
</dbReference>
<dbReference type="InterPro" id="IPR007554">
    <property type="entry name" value="Glycerophosphate_synth"/>
</dbReference>
<proteinExistence type="inferred from homology"/>
<accession>A0A9D5YYI6</accession>
<dbReference type="RefSeq" id="WP_193719961.1">
    <property type="nucleotide sequence ID" value="NZ_JACSPN010000012.1"/>
</dbReference>
<keyword evidence="5" id="KW-0777">Teichoic acid biosynthesis</keyword>
<dbReference type="Gene3D" id="3.40.50.11820">
    <property type="match status" value="1"/>
</dbReference>
<keyword evidence="4" id="KW-0808">Transferase</keyword>
<comment type="similarity">
    <text evidence="2">Belongs to the CDP-glycerol glycerophosphotransferase family.</text>
</comment>
<reference evidence="8 9" key="1">
    <citation type="submission" date="2020-08" db="EMBL/GenBank/DDBJ databases">
        <title>A Genomic Blueprint of the Chicken Gut Microbiome.</title>
        <authorList>
            <person name="Gilroy R."/>
            <person name="Ravi A."/>
            <person name="Getino M."/>
            <person name="Pursley I."/>
            <person name="Horton D.L."/>
            <person name="Alikhan N.-F."/>
            <person name="Baker D."/>
            <person name="Gharbi K."/>
            <person name="Hall N."/>
            <person name="Watson M."/>
            <person name="Adriaenssens E.M."/>
            <person name="Foster-Nyarko E."/>
            <person name="Jarju S."/>
            <person name="Secka A."/>
            <person name="Antonio M."/>
            <person name="Oren A."/>
            <person name="Chaudhuri R."/>
            <person name="La Ragione R.M."/>
            <person name="Hildebrand F."/>
            <person name="Pallen M.J."/>
        </authorList>
    </citation>
    <scope>NUCLEOTIDE SEQUENCE [LARGE SCALE GENOMIC DNA]</scope>
    <source>
        <strain evidence="8 9">Sa1BUA8</strain>
    </source>
</reference>
<evidence type="ECO:0000256" key="2">
    <source>
        <dbReference type="ARBA" id="ARBA00010488"/>
    </source>
</evidence>
<dbReference type="PANTHER" id="PTHR37316:SF3">
    <property type="entry name" value="TEICHOIC ACID GLYCEROL-PHOSPHATE TRANSFERASE"/>
    <property type="match status" value="1"/>
</dbReference>
<keyword evidence="9" id="KW-1185">Reference proteome</keyword>
<feature type="region of interest" description="Disordered" evidence="7">
    <location>
        <begin position="840"/>
        <end position="880"/>
    </location>
</feature>
<keyword evidence="3" id="KW-1003">Cell membrane</keyword>
<evidence type="ECO:0000313" key="8">
    <source>
        <dbReference type="EMBL" id="MBE7700688.1"/>
    </source>
</evidence>
<evidence type="ECO:0000256" key="4">
    <source>
        <dbReference type="ARBA" id="ARBA00022679"/>
    </source>
</evidence>
<organism evidence="8 9">
    <name type="scientific">Oerskovia douganii</name>
    <dbReference type="NCBI Taxonomy" id="2762210"/>
    <lineage>
        <taxon>Bacteria</taxon>
        <taxon>Bacillati</taxon>
        <taxon>Actinomycetota</taxon>
        <taxon>Actinomycetes</taxon>
        <taxon>Micrococcales</taxon>
        <taxon>Cellulomonadaceae</taxon>
        <taxon>Oerskovia</taxon>
    </lineage>
</organism>
<comment type="subcellular location">
    <subcellularLocation>
        <location evidence="1">Cell membrane</location>
        <topology evidence="1">Peripheral membrane protein</topology>
    </subcellularLocation>
</comment>
<protein>
    <submittedName>
        <fullName evidence="8">CDP-glycerol glycerophosphotransferase family protein</fullName>
    </submittedName>
</protein>
<dbReference type="Proteomes" id="UP000822993">
    <property type="component" value="Unassembled WGS sequence"/>
</dbReference>
<dbReference type="GO" id="GO:0019350">
    <property type="term" value="P:teichoic acid biosynthetic process"/>
    <property type="evidence" value="ECO:0007669"/>
    <property type="project" value="UniProtKB-KW"/>
</dbReference>
<evidence type="ECO:0000256" key="5">
    <source>
        <dbReference type="ARBA" id="ARBA00022944"/>
    </source>
</evidence>
<dbReference type="SUPFAM" id="SSF53756">
    <property type="entry name" value="UDP-Glycosyltransferase/glycogen phosphorylase"/>
    <property type="match status" value="1"/>
</dbReference>
<evidence type="ECO:0000256" key="1">
    <source>
        <dbReference type="ARBA" id="ARBA00004202"/>
    </source>
</evidence>
<dbReference type="Pfam" id="PF04464">
    <property type="entry name" value="Glyphos_transf"/>
    <property type="match status" value="1"/>
</dbReference>